<dbReference type="Gene3D" id="2.40.10.220">
    <property type="entry name" value="predicted glycosyltransferase like domains"/>
    <property type="match status" value="1"/>
</dbReference>
<evidence type="ECO:0000313" key="2">
    <source>
        <dbReference type="EMBL" id="VAX37563.1"/>
    </source>
</evidence>
<evidence type="ECO:0000259" key="1">
    <source>
        <dbReference type="Pfam" id="PF07238"/>
    </source>
</evidence>
<gene>
    <name evidence="2" type="ORF">MNBD_UNCLBAC01-1950</name>
</gene>
<proteinExistence type="predicted"/>
<feature type="domain" description="PilZ" evidence="1">
    <location>
        <begin position="8"/>
        <end position="116"/>
    </location>
</feature>
<dbReference type="Pfam" id="PF07238">
    <property type="entry name" value="PilZ"/>
    <property type="match status" value="1"/>
</dbReference>
<dbReference type="InterPro" id="IPR009875">
    <property type="entry name" value="PilZ_domain"/>
</dbReference>
<dbReference type="SUPFAM" id="SSF141371">
    <property type="entry name" value="PilZ domain-like"/>
    <property type="match status" value="1"/>
</dbReference>
<name>A0A3B1DLA6_9ZZZZ</name>
<dbReference type="GO" id="GO:0035438">
    <property type="term" value="F:cyclic-di-GMP binding"/>
    <property type="evidence" value="ECO:0007669"/>
    <property type="project" value="InterPro"/>
</dbReference>
<accession>A0A3B1DLA6</accession>
<protein>
    <recommendedName>
        <fullName evidence="1">PilZ domain-containing protein</fullName>
    </recommendedName>
</protein>
<organism evidence="2">
    <name type="scientific">hydrothermal vent metagenome</name>
    <dbReference type="NCBI Taxonomy" id="652676"/>
    <lineage>
        <taxon>unclassified sequences</taxon>
        <taxon>metagenomes</taxon>
        <taxon>ecological metagenomes</taxon>
    </lineage>
</organism>
<dbReference type="AlphaFoldDB" id="A0A3B1DLA6"/>
<sequence length="122" mass="13853">MDVKAGKERRESSRFDGNIPLKICEEHGDIVTETQNVSRSGAYCQVNRYLEPMTKMKICLMLPMRNNGRNSSKKVSCEGVVIRTEEIPESNQYNVAIFFNNISQKNINTLSDYVAQNLGKMS</sequence>
<dbReference type="EMBL" id="UOGJ01000131">
    <property type="protein sequence ID" value="VAX37563.1"/>
    <property type="molecule type" value="Genomic_DNA"/>
</dbReference>
<reference evidence="2" key="1">
    <citation type="submission" date="2018-06" db="EMBL/GenBank/DDBJ databases">
        <authorList>
            <person name="Zhirakovskaya E."/>
        </authorList>
    </citation>
    <scope>NUCLEOTIDE SEQUENCE</scope>
</reference>